<reference evidence="8" key="1">
    <citation type="submission" date="2023-05" db="EMBL/GenBank/DDBJ databases">
        <authorList>
            <person name="Du J."/>
        </authorList>
    </citation>
    <scope>NUCLEOTIDE SEQUENCE</scope>
    <source>
        <strain evidence="8">UMB1064</strain>
    </source>
</reference>
<dbReference type="InterPro" id="IPR005875">
    <property type="entry name" value="PurK"/>
</dbReference>
<feature type="domain" description="ATP-grasp" evidence="7">
    <location>
        <begin position="137"/>
        <end position="330"/>
    </location>
</feature>
<sequence length="429" mass="46110">MIASDTPENSTNSTSDSAAALTAAQHPAHADGVPVVAVIGDGQLARMMQTEAIELGQSIRLLAGSPDSSAAQVCADVIIGDYHVWEDVERTVAGAQAVTFDHEHVPTDFLNKLTEMGYSVQPQPSALLYAQDKLLMRQRLEELGAPVPAYAAIESVQDAEAFFDRVDGAVCLKARRGGYDGHGVWFPKDREDLHTLVDELLGKDVPLMAERKVALVRELSAMCARTPSGEVKAWPVLESVQRDGICVEAICPAPGLSDELASAAEKLSVAIASELGVTGALAVELFETVDADGNPEIFVNELAMRPHNTGHWSQDGCETSQFEQHLRAVADMPLGSTRPTAPVTVMVNTLGGEEASDVPIAQRFAEVWRRFPSVKIHWYGKDWRPGRKLGHVNLCGYDASAEGIAETRRIANLAAGYVVDGVWADGYTA</sequence>
<dbReference type="Proteomes" id="UP001223646">
    <property type="component" value="Unassembled WGS sequence"/>
</dbReference>
<proteinExistence type="inferred from homology"/>
<dbReference type="EMBL" id="JASOOY020000009">
    <property type="protein sequence ID" value="MEO3716441.1"/>
    <property type="molecule type" value="Genomic_DNA"/>
</dbReference>
<dbReference type="HAMAP" id="MF_01928">
    <property type="entry name" value="PurK"/>
    <property type="match status" value="1"/>
</dbReference>
<evidence type="ECO:0000256" key="5">
    <source>
        <dbReference type="RuleBase" id="RU361200"/>
    </source>
</evidence>
<evidence type="ECO:0000259" key="7">
    <source>
        <dbReference type="PROSITE" id="PS50975"/>
    </source>
</evidence>
<comment type="caution">
    <text evidence="4">Lacks conserved residue(s) required for the propagation of feature annotation.</text>
</comment>
<keyword evidence="3 4" id="KW-0067">ATP-binding</keyword>
<dbReference type="GO" id="GO:0046872">
    <property type="term" value="F:metal ion binding"/>
    <property type="evidence" value="ECO:0007669"/>
    <property type="project" value="InterPro"/>
</dbReference>
<dbReference type="Pfam" id="PF22660">
    <property type="entry name" value="RS_preATP-grasp-like"/>
    <property type="match status" value="1"/>
</dbReference>
<comment type="function">
    <text evidence="5">Catalyzes the ATP-dependent conversion of 5-aminoimidazole ribonucleotide (AIR) and HCO(3)- to N5-carboxyaminoimidazole ribonucleotide (N5-CAIR).</text>
</comment>
<dbReference type="GO" id="GO:0005524">
    <property type="term" value="F:ATP binding"/>
    <property type="evidence" value="ECO:0007669"/>
    <property type="project" value="UniProtKB-UniRule"/>
</dbReference>
<dbReference type="AlphaFoldDB" id="A0AAW9SXL6"/>
<evidence type="ECO:0000313" key="9">
    <source>
        <dbReference type="Proteomes" id="UP001223646"/>
    </source>
</evidence>
<feature type="binding site" evidence="4">
    <location>
        <begin position="300"/>
        <end position="301"/>
    </location>
    <ligand>
        <name>ATP</name>
        <dbReference type="ChEBI" id="CHEBI:30616"/>
    </ligand>
</feature>
<evidence type="ECO:0000256" key="1">
    <source>
        <dbReference type="ARBA" id="ARBA00022741"/>
    </source>
</evidence>
<comment type="caution">
    <text evidence="8">The sequence shown here is derived from an EMBL/GenBank/DDBJ whole genome shotgun (WGS) entry which is preliminary data.</text>
</comment>
<keyword evidence="1 4" id="KW-0547">Nucleotide-binding</keyword>
<dbReference type="SUPFAM" id="SSF52440">
    <property type="entry name" value="PreATP-grasp domain"/>
    <property type="match status" value="1"/>
</dbReference>
<dbReference type="InterPro" id="IPR054350">
    <property type="entry name" value="PurT/PurK_preATP-grasp"/>
</dbReference>
<keyword evidence="2 4" id="KW-0658">Purine biosynthesis</keyword>
<dbReference type="GO" id="GO:0004638">
    <property type="term" value="F:phosphoribosylaminoimidazole carboxylase activity"/>
    <property type="evidence" value="ECO:0007669"/>
    <property type="project" value="InterPro"/>
</dbReference>
<dbReference type="GO" id="GO:0006189">
    <property type="term" value="P:'de novo' IMP biosynthetic process"/>
    <property type="evidence" value="ECO:0007669"/>
    <property type="project" value="UniProtKB-UniRule"/>
</dbReference>
<comment type="function">
    <text evidence="4">Catalyzes the ATP-dependent conversion of 5-aminoimidazole ribonucleotide (AIR) and HCO(3)(-) to N5-carboxyaminoimidazole ribonucleotide (N5-CAIR).</text>
</comment>
<evidence type="ECO:0000256" key="2">
    <source>
        <dbReference type="ARBA" id="ARBA00022755"/>
    </source>
</evidence>
<dbReference type="Gene3D" id="3.30.1490.20">
    <property type="entry name" value="ATP-grasp fold, A domain"/>
    <property type="match status" value="1"/>
</dbReference>
<feature type="binding site" evidence="4">
    <location>
        <position position="133"/>
    </location>
    <ligand>
        <name>ATP</name>
        <dbReference type="ChEBI" id="CHEBI:30616"/>
    </ligand>
</feature>
<evidence type="ECO:0000256" key="6">
    <source>
        <dbReference type="SAM" id="MobiDB-lite"/>
    </source>
</evidence>
<feature type="compositionally biased region" description="Low complexity" evidence="6">
    <location>
        <begin position="10"/>
        <end position="24"/>
    </location>
</feature>
<comment type="pathway">
    <text evidence="4 5">Purine metabolism; IMP biosynthesis via de novo pathway; 5-amino-1-(5-phospho-D-ribosyl)imidazole-4-carboxylate from 5-amino-1-(5-phospho-D-ribosyl)imidazole (N5-CAIR route): step 1/2.</text>
</comment>
<dbReference type="Pfam" id="PF17769">
    <property type="entry name" value="PurK_C"/>
    <property type="match status" value="1"/>
</dbReference>
<feature type="binding site" evidence="4">
    <location>
        <position position="218"/>
    </location>
    <ligand>
        <name>ATP</name>
        <dbReference type="ChEBI" id="CHEBI:30616"/>
    </ligand>
</feature>
<dbReference type="InterPro" id="IPR013815">
    <property type="entry name" value="ATP_grasp_subdomain_1"/>
</dbReference>
<comment type="subunit">
    <text evidence="4 5">Homodimer.</text>
</comment>
<dbReference type="RefSeq" id="WP_347658201.1">
    <property type="nucleotide sequence ID" value="NZ_JASOOY020000009.1"/>
</dbReference>
<dbReference type="InterPro" id="IPR011054">
    <property type="entry name" value="Rudment_hybrid_motif"/>
</dbReference>
<gene>
    <name evidence="4 5" type="primary">purK</name>
    <name evidence="8" type="ORF">QP460_002385</name>
</gene>
<accession>A0AAW9SXL6</accession>
<feature type="region of interest" description="Disordered" evidence="6">
    <location>
        <begin position="1"/>
        <end position="24"/>
    </location>
</feature>
<dbReference type="InterPro" id="IPR003135">
    <property type="entry name" value="ATP-grasp_carboxylate-amine"/>
</dbReference>
<dbReference type="PANTHER" id="PTHR11609:SF5">
    <property type="entry name" value="PHOSPHORIBOSYLAMINOIMIDAZOLE CARBOXYLASE"/>
    <property type="match status" value="1"/>
</dbReference>
<comment type="similarity">
    <text evidence="4 5">Belongs to the PurK/PurT family.</text>
</comment>
<dbReference type="InterPro" id="IPR016185">
    <property type="entry name" value="PreATP-grasp_dom_sf"/>
</dbReference>
<feature type="binding site" evidence="4">
    <location>
        <begin position="210"/>
        <end position="213"/>
    </location>
    <ligand>
        <name>ATP</name>
        <dbReference type="ChEBI" id="CHEBI:30616"/>
    </ligand>
</feature>
<dbReference type="InterPro" id="IPR011761">
    <property type="entry name" value="ATP-grasp"/>
</dbReference>
<dbReference type="SUPFAM" id="SSF56059">
    <property type="entry name" value="Glutathione synthetase ATP-binding domain-like"/>
    <property type="match status" value="1"/>
</dbReference>
<reference evidence="8" key="2">
    <citation type="submission" date="2024-05" db="EMBL/GenBank/DDBJ databases">
        <authorList>
            <person name="Wolfe A."/>
        </authorList>
    </citation>
    <scope>NUCLEOTIDE SEQUENCE</scope>
    <source>
        <strain evidence="8">UMB1064</strain>
    </source>
</reference>
<dbReference type="NCBIfam" id="NF004680">
    <property type="entry name" value="PRK06019.1-6"/>
    <property type="match status" value="1"/>
</dbReference>
<feature type="binding site" evidence="4">
    <location>
        <position position="173"/>
    </location>
    <ligand>
        <name>ATP</name>
        <dbReference type="ChEBI" id="CHEBI:30616"/>
    </ligand>
</feature>
<evidence type="ECO:0000313" key="8">
    <source>
        <dbReference type="EMBL" id="MEO3716441.1"/>
    </source>
</evidence>
<dbReference type="Gene3D" id="3.40.50.20">
    <property type="match status" value="1"/>
</dbReference>
<keyword evidence="4 5" id="KW-0436">Ligase</keyword>
<dbReference type="InterPro" id="IPR040686">
    <property type="entry name" value="PurK_C"/>
</dbReference>
<name>A0AAW9SXL6_CORAY</name>
<evidence type="ECO:0000256" key="3">
    <source>
        <dbReference type="ARBA" id="ARBA00022840"/>
    </source>
</evidence>
<dbReference type="EC" id="6.3.4.18" evidence="4 5"/>
<dbReference type="Gene3D" id="3.30.470.20">
    <property type="entry name" value="ATP-grasp fold, B domain"/>
    <property type="match status" value="1"/>
</dbReference>
<dbReference type="PROSITE" id="PS50975">
    <property type="entry name" value="ATP_GRASP"/>
    <property type="match status" value="1"/>
</dbReference>
<organism evidence="8 9">
    <name type="scientific">Corynebacterium amycolatum</name>
    <dbReference type="NCBI Taxonomy" id="43765"/>
    <lineage>
        <taxon>Bacteria</taxon>
        <taxon>Bacillati</taxon>
        <taxon>Actinomycetota</taxon>
        <taxon>Actinomycetes</taxon>
        <taxon>Mycobacteriales</taxon>
        <taxon>Corynebacteriaceae</taxon>
        <taxon>Corynebacterium</taxon>
    </lineage>
</organism>
<dbReference type="Pfam" id="PF02222">
    <property type="entry name" value="ATP-grasp"/>
    <property type="match status" value="1"/>
</dbReference>
<dbReference type="SUPFAM" id="SSF51246">
    <property type="entry name" value="Rudiment single hybrid motif"/>
    <property type="match status" value="1"/>
</dbReference>
<dbReference type="NCBIfam" id="TIGR01161">
    <property type="entry name" value="purK"/>
    <property type="match status" value="1"/>
</dbReference>
<dbReference type="NCBIfam" id="NF004679">
    <property type="entry name" value="PRK06019.1-5"/>
    <property type="match status" value="1"/>
</dbReference>
<protein>
    <recommendedName>
        <fullName evidence="4 5">N5-carboxyaminoimidazole ribonucleotide synthase</fullName>
        <shortName evidence="4 5">N5-CAIR synthase</shortName>
        <ecNumber evidence="4 5">6.3.4.18</ecNumber>
    </recommendedName>
    <alternativeName>
        <fullName evidence="4 5">5-(carboxyamino)imidazole ribonucleotide synthetase</fullName>
    </alternativeName>
</protein>
<dbReference type="PANTHER" id="PTHR11609">
    <property type="entry name" value="PURINE BIOSYNTHESIS PROTEIN 6/7, PUR6/7"/>
    <property type="match status" value="1"/>
</dbReference>
<dbReference type="GO" id="GO:0005829">
    <property type="term" value="C:cytosol"/>
    <property type="evidence" value="ECO:0007669"/>
    <property type="project" value="TreeGrafter"/>
</dbReference>
<evidence type="ECO:0000256" key="4">
    <source>
        <dbReference type="HAMAP-Rule" id="MF_01928"/>
    </source>
</evidence>
<dbReference type="GO" id="GO:0034028">
    <property type="term" value="F:5-(carboxyamino)imidazole ribonucleotide synthase activity"/>
    <property type="evidence" value="ECO:0007669"/>
    <property type="project" value="UniProtKB-UniRule"/>
</dbReference>
<comment type="catalytic activity">
    <reaction evidence="4 5">
        <text>5-amino-1-(5-phospho-beta-D-ribosyl)imidazole + hydrogencarbonate + ATP = 5-carboxyamino-1-(5-phospho-D-ribosyl)imidazole + ADP + phosphate + 2 H(+)</text>
        <dbReference type="Rhea" id="RHEA:19317"/>
        <dbReference type="ChEBI" id="CHEBI:15378"/>
        <dbReference type="ChEBI" id="CHEBI:17544"/>
        <dbReference type="ChEBI" id="CHEBI:30616"/>
        <dbReference type="ChEBI" id="CHEBI:43474"/>
        <dbReference type="ChEBI" id="CHEBI:58730"/>
        <dbReference type="ChEBI" id="CHEBI:137981"/>
        <dbReference type="ChEBI" id="CHEBI:456216"/>
        <dbReference type="EC" id="6.3.4.18"/>
    </reaction>
</comment>